<gene>
    <name evidence="3" type="ORF">Gogos_020303</name>
</gene>
<dbReference type="Proteomes" id="UP000593579">
    <property type="component" value="Unassembled WGS sequence"/>
</dbReference>
<keyword evidence="1" id="KW-0862">Zinc</keyword>
<dbReference type="AlphaFoldDB" id="A0A7J9D302"/>
<proteinExistence type="predicted"/>
<dbReference type="SUPFAM" id="SSF57756">
    <property type="entry name" value="Retrovirus zinc finger-like domains"/>
    <property type="match status" value="1"/>
</dbReference>
<sequence>MIGTFQKIDLQTDKGLRGQFARFVVQVDLLKPLILKIRIAKRTHRVEYESLPMICNHCGTYGHLQEDCPETKMRKLWLKKFLVIKRNQVRAGEVEIGADNNGIFNFGNNSEMVADTLVDSSRTIKGKAHIKMGK</sequence>
<dbReference type="InterPro" id="IPR040256">
    <property type="entry name" value="At4g02000-like"/>
</dbReference>
<dbReference type="InterPro" id="IPR001878">
    <property type="entry name" value="Znf_CCHC"/>
</dbReference>
<dbReference type="OrthoDB" id="994333at2759"/>
<comment type="caution">
    <text evidence="3">The sequence shown here is derived from an EMBL/GenBank/DDBJ whole genome shotgun (WGS) entry which is preliminary data.</text>
</comment>
<feature type="domain" description="CCHC-type" evidence="2">
    <location>
        <begin position="55"/>
        <end position="70"/>
    </location>
</feature>
<organism evidence="3 4">
    <name type="scientific">Gossypium gossypioides</name>
    <name type="common">Mexican cotton</name>
    <name type="synonym">Selera gossypioides</name>
    <dbReference type="NCBI Taxonomy" id="34282"/>
    <lineage>
        <taxon>Eukaryota</taxon>
        <taxon>Viridiplantae</taxon>
        <taxon>Streptophyta</taxon>
        <taxon>Embryophyta</taxon>
        <taxon>Tracheophyta</taxon>
        <taxon>Spermatophyta</taxon>
        <taxon>Magnoliopsida</taxon>
        <taxon>eudicotyledons</taxon>
        <taxon>Gunneridae</taxon>
        <taxon>Pentapetalae</taxon>
        <taxon>rosids</taxon>
        <taxon>malvids</taxon>
        <taxon>Malvales</taxon>
        <taxon>Malvaceae</taxon>
        <taxon>Malvoideae</taxon>
        <taxon>Gossypium</taxon>
    </lineage>
</organism>
<dbReference type="PROSITE" id="PS50158">
    <property type="entry name" value="ZF_CCHC"/>
    <property type="match status" value="1"/>
</dbReference>
<dbReference type="EMBL" id="JABEZY010267664">
    <property type="protein sequence ID" value="MBA0755117.1"/>
    <property type="molecule type" value="Genomic_DNA"/>
</dbReference>
<evidence type="ECO:0000313" key="3">
    <source>
        <dbReference type="EMBL" id="MBA0755117.1"/>
    </source>
</evidence>
<dbReference type="InterPro" id="IPR036875">
    <property type="entry name" value="Znf_CCHC_sf"/>
</dbReference>
<dbReference type="GO" id="GO:0008270">
    <property type="term" value="F:zinc ion binding"/>
    <property type="evidence" value="ECO:0007669"/>
    <property type="project" value="UniProtKB-KW"/>
</dbReference>
<evidence type="ECO:0000313" key="4">
    <source>
        <dbReference type="Proteomes" id="UP000593579"/>
    </source>
</evidence>
<keyword evidence="1" id="KW-0863">Zinc-finger</keyword>
<reference evidence="3 4" key="1">
    <citation type="journal article" date="2019" name="Genome Biol. Evol.">
        <title>Insights into the evolution of the New World diploid cottons (Gossypium, subgenus Houzingenia) based on genome sequencing.</title>
        <authorList>
            <person name="Grover C.E."/>
            <person name="Arick M.A. 2nd"/>
            <person name="Thrash A."/>
            <person name="Conover J.L."/>
            <person name="Sanders W.S."/>
            <person name="Peterson D.G."/>
            <person name="Frelichowski J.E."/>
            <person name="Scheffler J.A."/>
            <person name="Scheffler B.E."/>
            <person name="Wendel J.F."/>
        </authorList>
    </citation>
    <scope>NUCLEOTIDE SEQUENCE [LARGE SCALE GENOMIC DNA]</scope>
    <source>
        <strain evidence="3">5</strain>
        <tissue evidence="3">Leaf</tissue>
    </source>
</reference>
<dbReference type="PANTHER" id="PTHR31286:SF173">
    <property type="entry name" value="DUF4283 DOMAIN-CONTAINING PROTEIN"/>
    <property type="match status" value="1"/>
</dbReference>
<evidence type="ECO:0000256" key="1">
    <source>
        <dbReference type="PROSITE-ProRule" id="PRU00047"/>
    </source>
</evidence>
<accession>A0A7J9D302</accession>
<name>A0A7J9D302_GOSGO</name>
<evidence type="ECO:0000259" key="2">
    <source>
        <dbReference type="PROSITE" id="PS50158"/>
    </source>
</evidence>
<protein>
    <recommendedName>
        <fullName evidence="2">CCHC-type domain-containing protein</fullName>
    </recommendedName>
</protein>
<dbReference type="PANTHER" id="PTHR31286">
    <property type="entry name" value="GLYCINE-RICH CELL WALL STRUCTURAL PROTEIN 1.8-LIKE"/>
    <property type="match status" value="1"/>
</dbReference>
<keyword evidence="4" id="KW-1185">Reference proteome</keyword>
<dbReference type="GO" id="GO:0003676">
    <property type="term" value="F:nucleic acid binding"/>
    <property type="evidence" value="ECO:0007669"/>
    <property type="project" value="InterPro"/>
</dbReference>
<keyword evidence="1" id="KW-0479">Metal-binding</keyword>